<evidence type="ECO:0000256" key="6">
    <source>
        <dbReference type="SAM" id="MobiDB-lite"/>
    </source>
</evidence>
<accession>A0A9X2Q3W2</accession>
<comment type="caution">
    <text evidence="7">The sequence shown here is derived from an EMBL/GenBank/DDBJ whole genome shotgun (WGS) entry which is preliminary data.</text>
</comment>
<dbReference type="SUPFAM" id="SSF56349">
    <property type="entry name" value="DNA breaking-rejoining enzymes"/>
    <property type="match status" value="1"/>
</dbReference>
<dbReference type="InterPro" id="IPR002104">
    <property type="entry name" value="Integrase_catalytic"/>
</dbReference>
<dbReference type="InterPro" id="IPR044068">
    <property type="entry name" value="CB"/>
</dbReference>
<keyword evidence="3 5" id="KW-0238">DNA-binding</keyword>
<feature type="region of interest" description="Disordered" evidence="6">
    <location>
        <begin position="87"/>
        <end position="106"/>
    </location>
</feature>
<dbReference type="PROSITE" id="PS51900">
    <property type="entry name" value="CB"/>
    <property type="match status" value="1"/>
</dbReference>
<dbReference type="Gene3D" id="1.10.443.10">
    <property type="entry name" value="Intergrase catalytic core"/>
    <property type="match status" value="1"/>
</dbReference>
<dbReference type="InterPro" id="IPR013762">
    <property type="entry name" value="Integrase-like_cat_sf"/>
</dbReference>
<keyword evidence="2" id="KW-0229">DNA integration</keyword>
<dbReference type="AlphaFoldDB" id="A0A9X2Q3W2"/>
<dbReference type="RefSeq" id="WP_259047767.1">
    <property type="nucleotide sequence ID" value="NZ_JANTZF010000009.1"/>
</dbReference>
<gene>
    <name evidence="7" type="ORF">GGP61_000636</name>
</gene>
<dbReference type="GO" id="GO:0003677">
    <property type="term" value="F:DNA binding"/>
    <property type="evidence" value="ECO:0007669"/>
    <property type="project" value="UniProtKB-UniRule"/>
</dbReference>
<proteinExistence type="inferred from homology"/>
<sequence>MKLLDSFLRSLSSSQTRRAYRTDLQAFFSQAEDITADFVQAITHEDIRAFVETMHDLDLAAGTQRRRLAALRSFFDWAMTERIHDRNPARHPDVKPMPPADASSSVRSLTKLEVRDTLEAAGASDETGLRDQAIILTTIHAALRRSEIAAVAVEDVRPLGRYWILEVNPEGTGEEYVRIPDQVVRVIDNVKDQFGLTAGPLWRSMSNRNRGEPLSADAIYTIVRRAGTAAGVGSITIDTLRRTGLRLAADGGASLSQIQAHGRFGNSAAAAQVHDPETTGGNLQDSAAVHIDFDVSEVLRGV</sequence>
<evidence type="ECO:0000256" key="4">
    <source>
        <dbReference type="ARBA" id="ARBA00023172"/>
    </source>
</evidence>
<dbReference type="PROSITE" id="PS51898">
    <property type="entry name" value="TYR_RECOMBINASE"/>
    <property type="match status" value="1"/>
</dbReference>
<evidence type="ECO:0000256" key="3">
    <source>
        <dbReference type="ARBA" id="ARBA00023125"/>
    </source>
</evidence>
<dbReference type="GO" id="GO:0006310">
    <property type="term" value="P:DNA recombination"/>
    <property type="evidence" value="ECO:0007669"/>
    <property type="project" value="UniProtKB-KW"/>
</dbReference>
<dbReference type="GO" id="GO:0015074">
    <property type="term" value="P:DNA integration"/>
    <property type="evidence" value="ECO:0007669"/>
    <property type="project" value="UniProtKB-KW"/>
</dbReference>
<reference evidence="7" key="1">
    <citation type="submission" date="2022-08" db="EMBL/GenBank/DDBJ databases">
        <title>Genomic Encyclopedia of Type Strains, Phase V (KMG-V): Genome sequencing to study the core and pangenomes of soil and plant-associated prokaryotes.</title>
        <authorList>
            <person name="Whitman W."/>
        </authorList>
    </citation>
    <scope>NUCLEOTIDE SEQUENCE</scope>
    <source>
        <strain evidence="7">SP3049</strain>
    </source>
</reference>
<dbReference type="PANTHER" id="PTHR30349:SF41">
    <property type="entry name" value="INTEGRASE_RECOMBINASE PROTEIN MJ0367-RELATED"/>
    <property type="match status" value="1"/>
</dbReference>
<dbReference type="Proteomes" id="UP001155057">
    <property type="component" value="Unassembled WGS sequence"/>
</dbReference>
<evidence type="ECO:0000256" key="5">
    <source>
        <dbReference type="PROSITE-ProRule" id="PRU01248"/>
    </source>
</evidence>
<dbReference type="PANTHER" id="PTHR30349">
    <property type="entry name" value="PHAGE INTEGRASE-RELATED"/>
    <property type="match status" value="1"/>
</dbReference>
<evidence type="ECO:0000313" key="8">
    <source>
        <dbReference type="Proteomes" id="UP001155057"/>
    </source>
</evidence>
<dbReference type="InterPro" id="IPR010998">
    <property type="entry name" value="Integrase_recombinase_N"/>
</dbReference>
<dbReference type="InterPro" id="IPR050090">
    <property type="entry name" value="Tyrosine_recombinase_XerCD"/>
</dbReference>
<name>A0A9X2Q3W2_9BACT</name>
<evidence type="ECO:0000313" key="7">
    <source>
        <dbReference type="EMBL" id="MCS3709041.1"/>
    </source>
</evidence>
<dbReference type="Pfam" id="PF00589">
    <property type="entry name" value="Phage_integrase"/>
    <property type="match status" value="1"/>
</dbReference>
<dbReference type="InterPro" id="IPR011010">
    <property type="entry name" value="DNA_brk_join_enz"/>
</dbReference>
<dbReference type="EMBL" id="JANUAE010000002">
    <property type="protein sequence ID" value="MCS3709041.1"/>
    <property type="molecule type" value="Genomic_DNA"/>
</dbReference>
<evidence type="ECO:0000256" key="1">
    <source>
        <dbReference type="ARBA" id="ARBA00008857"/>
    </source>
</evidence>
<dbReference type="InterPro" id="IPR004107">
    <property type="entry name" value="Integrase_SAM-like_N"/>
</dbReference>
<protein>
    <submittedName>
        <fullName evidence="7">Site-specific recombinase XerD</fullName>
    </submittedName>
</protein>
<evidence type="ECO:0000256" key="2">
    <source>
        <dbReference type="ARBA" id="ARBA00022908"/>
    </source>
</evidence>
<comment type="similarity">
    <text evidence="1">Belongs to the 'phage' integrase family.</text>
</comment>
<dbReference type="Pfam" id="PF02899">
    <property type="entry name" value="Phage_int_SAM_1"/>
    <property type="match status" value="1"/>
</dbReference>
<organism evidence="7 8">
    <name type="scientific">Salinibacter ruber</name>
    <dbReference type="NCBI Taxonomy" id="146919"/>
    <lineage>
        <taxon>Bacteria</taxon>
        <taxon>Pseudomonadati</taxon>
        <taxon>Rhodothermota</taxon>
        <taxon>Rhodothermia</taxon>
        <taxon>Rhodothermales</taxon>
        <taxon>Salinibacteraceae</taxon>
        <taxon>Salinibacter</taxon>
    </lineage>
</organism>
<keyword evidence="4" id="KW-0233">DNA recombination</keyword>
<dbReference type="Gene3D" id="1.10.150.130">
    <property type="match status" value="1"/>
</dbReference>